<comment type="catalytic activity">
    <reaction evidence="8">
        <text>a 6-O-methyl-2'-deoxyguanosine in DNA + L-cysteinyl-[protein] = S-methyl-L-cysteinyl-[protein] + a 2'-deoxyguanosine in DNA</text>
        <dbReference type="Rhea" id="RHEA:24000"/>
        <dbReference type="Rhea" id="RHEA-COMP:10131"/>
        <dbReference type="Rhea" id="RHEA-COMP:10132"/>
        <dbReference type="Rhea" id="RHEA-COMP:11367"/>
        <dbReference type="Rhea" id="RHEA-COMP:11368"/>
        <dbReference type="ChEBI" id="CHEBI:29950"/>
        <dbReference type="ChEBI" id="CHEBI:82612"/>
        <dbReference type="ChEBI" id="CHEBI:85445"/>
        <dbReference type="ChEBI" id="CHEBI:85448"/>
        <dbReference type="EC" id="2.1.1.63"/>
    </reaction>
</comment>
<dbReference type="InterPro" id="IPR014048">
    <property type="entry name" value="MethylDNA_cys_MeTrfase_DNA-bd"/>
</dbReference>
<organism evidence="10">
    <name type="scientific">candidate division WOR-3 bacterium</name>
    <dbReference type="NCBI Taxonomy" id="2052148"/>
    <lineage>
        <taxon>Bacteria</taxon>
        <taxon>Bacteria division WOR-3</taxon>
    </lineage>
</organism>
<keyword evidence="4" id="KW-0489">Methyltransferase</keyword>
<dbReference type="EMBL" id="DTMZ01000100">
    <property type="protein sequence ID" value="HGD13268.1"/>
    <property type="molecule type" value="Genomic_DNA"/>
</dbReference>
<protein>
    <recommendedName>
        <fullName evidence="3">methylated-DNA--[protein]-cysteine S-methyltransferase</fullName>
        <ecNumber evidence="3">2.1.1.63</ecNumber>
    </recommendedName>
</protein>
<reference evidence="10" key="1">
    <citation type="journal article" date="2020" name="mSystems">
        <title>Genome- and Community-Level Interaction Insights into Carbon Utilization and Element Cycling Functions of Hydrothermarchaeota in Hydrothermal Sediment.</title>
        <authorList>
            <person name="Zhou Z."/>
            <person name="Liu Y."/>
            <person name="Xu W."/>
            <person name="Pan J."/>
            <person name="Luo Z.H."/>
            <person name="Li M."/>
        </authorList>
    </citation>
    <scope>NUCLEOTIDE SEQUENCE [LARGE SCALE GENOMIC DNA]</scope>
    <source>
        <strain evidence="10">SpSt-914</strain>
    </source>
</reference>
<evidence type="ECO:0000256" key="2">
    <source>
        <dbReference type="ARBA" id="ARBA00008711"/>
    </source>
</evidence>
<dbReference type="GO" id="GO:0003908">
    <property type="term" value="F:methylated-DNA-[protein]-cysteine S-methyltransferase activity"/>
    <property type="evidence" value="ECO:0007669"/>
    <property type="project" value="UniProtKB-EC"/>
</dbReference>
<evidence type="ECO:0000259" key="9">
    <source>
        <dbReference type="Pfam" id="PF01035"/>
    </source>
</evidence>
<evidence type="ECO:0000256" key="1">
    <source>
        <dbReference type="ARBA" id="ARBA00001286"/>
    </source>
</evidence>
<dbReference type="InterPro" id="IPR036217">
    <property type="entry name" value="MethylDNA_cys_MeTrfase_DNAb"/>
</dbReference>
<sequence>MPSCNSLNSLFGSERSGWLDAKLEFGWIRVLCSGDMIRKAVLYSSHHGKSDPVLENLINRVWHNGLGELNLKFDMSGLSKFAQMVLGECVRIKFGEVMTYQELARRAGVPGAARAVGQVMAHNRFCIFFPCHRVIASHGELGGFTGGLNLKRRLLELEGWKVAGTGFNSRILKMVR</sequence>
<dbReference type="EC" id="2.1.1.63" evidence="3"/>
<dbReference type="CDD" id="cd06445">
    <property type="entry name" value="ATase"/>
    <property type="match status" value="1"/>
</dbReference>
<dbReference type="Gene3D" id="1.10.10.10">
    <property type="entry name" value="Winged helix-like DNA-binding domain superfamily/Winged helix DNA-binding domain"/>
    <property type="match status" value="1"/>
</dbReference>
<dbReference type="Pfam" id="PF01035">
    <property type="entry name" value="DNA_binding_1"/>
    <property type="match status" value="1"/>
</dbReference>
<evidence type="ECO:0000256" key="7">
    <source>
        <dbReference type="ARBA" id="ARBA00023204"/>
    </source>
</evidence>
<comment type="catalytic activity">
    <reaction evidence="1">
        <text>a 4-O-methyl-thymidine in DNA + L-cysteinyl-[protein] = a thymidine in DNA + S-methyl-L-cysteinyl-[protein]</text>
        <dbReference type="Rhea" id="RHEA:53428"/>
        <dbReference type="Rhea" id="RHEA-COMP:10131"/>
        <dbReference type="Rhea" id="RHEA-COMP:10132"/>
        <dbReference type="Rhea" id="RHEA-COMP:13555"/>
        <dbReference type="Rhea" id="RHEA-COMP:13556"/>
        <dbReference type="ChEBI" id="CHEBI:29950"/>
        <dbReference type="ChEBI" id="CHEBI:82612"/>
        <dbReference type="ChEBI" id="CHEBI:137386"/>
        <dbReference type="ChEBI" id="CHEBI:137387"/>
        <dbReference type="EC" id="2.1.1.63"/>
    </reaction>
</comment>
<evidence type="ECO:0000256" key="3">
    <source>
        <dbReference type="ARBA" id="ARBA00011918"/>
    </source>
</evidence>
<dbReference type="AlphaFoldDB" id="A0A7V3PTR6"/>
<dbReference type="InterPro" id="IPR001497">
    <property type="entry name" value="MethylDNA_cys_MeTrfase_AS"/>
</dbReference>
<evidence type="ECO:0000313" key="10">
    <source>
        <dbReference type="EMBL" id="HGD13268.1"/>
    </source>
</evidence>
<proteinExistence type="inferred from homology"/>
<dbReference type="InterPro" id="IPR036388">
    <property type="entry name" value="WH-like_DNA-bd_sf"/>
</dbReference>
<name>A0A7V3PTR6_UNCW3</name>
<dbReference type="NCBIfam" id="TIGR00589">
    <property type="entry name" value="ogt"/>
    <property type="match status" value="1"/>
</dbReference>
<evidence type="ECO:0000256" key="6">
    <source>
        <dbReference type="ARBA" id="ARBA00022763"/>
    </source>
</evidence>
<evidence type="ECO:0000256" key="4">
    <source>
        <dbReference type="ARBA" id="ARBA00022603"/>
    </source>
</evidence>
<dbReference type="GO" id="GO:0032259">
    <property type="term" value="P:methylation"/>
    <property type="evidence" value="ECO:0007669"/>
    <property type="project" value="UniProtKB-KW"/>
</dbReference>
<dbReference type="SUPFAM" id="SSF46767">
    <property type="entry name" value="Methylated DNA-protein cysteine methyltransferase, C-terminal domain"/>
    <property type="match status" value="1"/>
</dbReference>
<comment type="caution">
    <text evidence="10">The sequence shown here is derived from an EMBL/GenBank/DDBJ whole genome shotgun (WGS) entry which is preliminary data.</text>
</comment>
<gene>
    <name evidence="10" type="ORF">ENX16_04230</name>
</gene>
<dbReference type="PANTHER" id="PTHR10815:SF13">
    <property type="entry name" value="METHYLATED-DNA--PROTEIN-CYSTEINE METHYLTRANSFERASE"/>
    <property type="match status" value="1"/>
</dbReference>
<dbReference type="FunFam" id="1.10.10.10:FF:000214">
    <property type="entry name" value="Methylated-DNA--protein-cysteine methyltransferase"/>
    <property type="match status" value="1"/>
</dbReference>
<dbReference type="PROSITE" id="PS00374">
    <property type="entry name" value="MGMT"/>
    <property type="match status" value="1"/>
</dbReference>
<dbReference type="GO" id="GO:0006281">
    <property type="term" value="P:DNA repair"/>
    <property type="evidence" value="ECO:0007669"/>
    <property type="project" value="UniProtKB-KW"/>
</dbReference>
<evidence type="ECO:0000256" key="8">
    <source>
        <dbReference type="ARBA" id="ARBA00049348"/>
    </source>
</evidence>
<comment type="similarity">
    <text evidence="2">Belongs to the MGMT family.</text>
</comment>
<feature type="domain" description="Methylated-DNA-[protein]-cysteine S-methyltransferase DNA binding" evidence="9">
    <location>
        <begin position="81"/>
        <end position="159"/>
    </location>
</feature>
<dbReference type="PANTHER" id="PTHR10815">
    <property type="entry name" value="METHYLATED-DNA--PROTEIN-CYSTEINE METHYLTRANSFERASE"/>
    <property type="match status" value="1"/>
</dbReference>
<accession>A0A7V3PTR6</accession>
<evidence type="ECO:0000256" key="5">
    <source>
        <dbReference type="ARBA" id="ARBA00022679"/>
    </source>
</evidence>
<keyword evidence="5" id="KW-0808">Transferase</keyword>
<keyword evidence="7" id="KW-0234">DNA repair</keyword>
<keyword evidence="6" id="KW-0227">DNA damage</keyword>